<dbReference type="Gene3D" id="3.90.550.10">
    <property type="entry name" value="Spore Coat Polysaccharide Biosynthesis Protein SpsA, Chain A"/>
    <property type="match status" value="1"/>
</dbReference>
<dbReference type="Proteomes" id="UP000420635">
    <property type="component" value="Unassembled WGS sequence"/>
</dbReference>
<dbReference type="PANTHER" id="PTHR43685:SF2">
    <property type="entry name" value="GLYCOSYLTRANSFERASE 2-LIKE DOMAIN-CONTAINING PROTEIN"/>
    <property type="match status" value="1"/>
</dbReference>
<evidence type="ECO:0000313" key="3">
    <source>
        <dbReference type="Proteomes" id="UP000420635"/>
    </source>
</evidence>
<dbReference type="SUPFAM" id="SSF53448">
    <property type="entry name" value="Nucleotide-diphospho-sugar transferases"/>
    <property type="match status" value="1"/>
</dbReference>
<reference evidence="3" key="1">
    <citation type="submission" date="2019-09" db="EMBL/GenBank/DDBJ databases">
        <title>Distinct polysaccharide growth profiles of human intestinal Prevotella copri isolates.</title>
        <authorList>
            <person name="Fehlner-Peach H."/>
            <person name="Magnabosco C."/>
            <person name="Raghavan V."/>
            <person name="Scher J.U."/>
            <person name="Tett A."/>
            <person name="Cox L.M."/>
            <person name="Gottsegen C."/>
            <person name="Watters A."/>
            <person name="Wiltshire- Gordon J.D."/>
            <person name="Segata N."/>
            <person name="Bonneau R."/>
            <person name="Littman D.R."/>
        </authorList>
    </citation>
    <scope>NUCLEOTIDE SEQUENCE [LARGE SCALE GENOMIC DNA]</scope>
    <source>
        <strain evidence="3">iP54</strain>
    </source>
</reference>
<dbReference type="Pfam" id="PF00535">
    <property type="entry name" value="Glycos_transf_2"/>
    <property type="match status" value="1"/>
</dbReference>
<name>A0A646HK39_9BACT</name>
<dbReference type="PANTHER" id="PTHR43685">
    <property type="entry name" value="GLYCOSYLTRANSFERASE"/>
    <property type="match status" value="1"/>
</dbReference>
<feature type="domain" description="Glycosyltransferase 2-like" evidence="1">
    <location>
        <begin position="17"/>
        <end position="167"/>
    </location>
</feature>
<dbReference type="InterPro" id="IPR029044">
    <property type="entry name" value="Nucleotide-diphossugar_trans"/>
</dbReference>
<dbReference type="CDD" id="cd00761">
    <property type="entry name" value="Glyco_tranf_GTA_type"/>
    <property type="match status" value="1"/>
</dbReference>
<proteinExistence type="predicted"/>
<dbReference type="InterPro" id="IPR050834">
    <property type="entry name" value="Glycosyltransf_2"/>
</dbReference>
<organism evidence="2 3">
    <name type="scientific">Segatella copri</name>
    <dbReference type="NCBI Taxonomy" id="165179"/>
    <lineage>
        <taxon>Bacteria</taxon>
        <taxon>Pseudomonadati</taxon>
        <taxon>Bacteroidota</taxon>
        <taxon>Bacteroidia</taxon>
        <taxon>Bacteroidales</taxon>
        <taxon>Prevotellaceae</taxon>
        <taxon>Segatella</taxon>
    </lineage>
</organism>
<comment type="caution">
    <text evidence="2">The sequence shown here is derived from an EMBL/GenBank/DDBJ whole genome shotgun (WGS) entry which is preliminary data.</text>
</comment>
<accession>A0A646HK39</accession>
<sequence>MQLWENMENMENKIKVSVIMPVYNSGDYLHTAVDSILCQSLKQIELILVDDGSTDGSSEKCDEYAKRDSRIVVIHQKNGGICNARNAALKLAKGEYIGFSDHDDEYVPGLLETCYAIAVKKNADVVKFVKKEFILKGNKLIREKTDNFIDAVYTKNDIREKFFELFDRGAFTCVWDGIIKKSLLQENQIEFDTTFKKGSEDIDFMLRLAPYITKMATISKVFYLHYIRKGFSTSSKFNVMVIDAKKRLPVTLCESCKQLGFNVEERIKEYSFYLMKEFFNYVIALYANPSCNMPLPEKIKKIKSLVDLPFVPKQFKEQSVSFMFWKSKKIGFAYFLYKYKLYYPLYLMYHIRLKTT</sequence>
<gene>
    <name evidence="2" type="ORF">F7D59_05640</name>
</gene>
<evidence type="ECO:0000313" key="2">
    <source>
        <dbReference type="EMBL" id="MQN89349.1"/>
    </source>
</evidence>
<dbReference type="InterPro" id="IPR001173">
    <property type="entry name" value="Glyco_trans_2-like"/>
</dbReference>
<protein>
    <submittedName>
        <fullName evidence="2">Glycosyltransferase family 2 protein</fullName>
    </submittedName>
</protein>
<evidence type="ECO:0000259" key="1">
    <source>
        <dbReference type="Pfam" id="PF00535"/>
    </source>
</evidence>
<dbReference type="AlphaFoldDB" id="A0A646HK39"/>
<dbReference type="EMBL" id="VZBQ01000059">
    <property type="protein sequence ID" value="MQN89349.1"/>
    <property type="molecule type" value="Genomic_DNA"/>
</dbReference>